<proteinExistence type="predicted"/>
<dbReference type="OrthoDB" id="2666939at2"/>
<comment type="caution">
    <text evidence="1">The sequence shown here is derived from an EMBL/GenBank/DDBJ whole genome shotgun (WGS) entry which is preliminary data.</text>
</comment>
<evidence type="ECO:0000313" key="1">
    <source>
        <dbReference type="EMBL" id="RZU47414.1"/>
    </source>
</evidence>
<protein>
    <submittedName>
        <fullName evidence="1">Ribosomal L31-like protein</fullName>
    </submittedName>
</protein>
<dbReference type="InterPro" id="IPR036844">
    <property type="entry name" value="Hint_dom_sf"/>
</dbReference>
<dbReference type="Gene3D" id="2.170.16.10">
    <property type="entry name" value="Hedgehog/Intein (Hint) domain"/>
    <property type="match status" value="1"/>
</dbReference>
<dbReference type="EMBL" id="SHKX01000010">
    <property type="protein sequence ID" value="RZU47414.1"/>
    <property type="molecule type" value="Genomic_DNA"/>
</dbReference>
<evidence type="ECO:0000313" key="2">
    <source>
        <dbReference type="Proteomes" id="UP000292423"/>
    </source>
</evidence>
<sequence length="223" mass="25347">MSDRIIQGSGFVAGTLVHTDKGLVPIELLRDGDMVLSKPENGTCQPDYKRVLNKCCYKDKAVKALSVYGKTKKKFEVYVVSGSHPFWVKNNTCGDAGWMSADKLQMNYQLELVNSDEKCIVFYTNPLYRTDDENSAWFEVNYSESIGITIDLSDNHVFYHEEAFSEGPHDNFYVDGLGNDRYDLFKATLYNIEVEGHHDYYIGELGVLVHGIDCNNNDKRRIG</sequence>
<reference evidence="1 2" key="1">
    <citation type="submission" date="2019-02" db="EMBL/GenBank/DDBJ databases">
        <title>Genomic Encyclopedia of Type Strains, Phase IV (KMG-IV): sequencing the most valuable type-strain genomes for metagenomic binning, comparative biology and taxonomic classification.</title>
        <authorList>
            <person name="Goeker M."/>
        </authorList>
    </citation>
    <scope>NUCLEOTIDE SEQUENCE [LARGE SCALE GENOMIC DNA]</scope>
    <source>
        <strain evidence="1 2">DSM 105135</strain>
    </source>
</reference>
<dbReference type="Proteomes" id="UP000292423">
    <property type="component" value="Unassembled WGS sequence"/>
</dbReference>
<dbReference type="SUPFAM" id="SSF51294">
    <property type="entry name" value="Hedgehog/intein (Hint) domain"/>
    <property type="match status" value="1"/>
</dbReference>
<accession>A0A4Q7ZB84</accession>
<keyword evidence="2" id="KW-1185">Reference proteome</keyword>
<dbReference type="RefSeq" id="WP_130410661.1">
    <property type="nucleotide sequence ID" value="NZ_SHKX01000010.1"/>
</dbReference>
<dbReference type="AlphaFoldDB" id="A0A4Q7ZB84"/>
<organism evidence="1 2">
    <name type="scientific">Fluviicoccus keumensis</name>
    <dbReference type="NCBI Taxonomy" id="1435465"/>
    <lineage>
        <taxon>Bacteria</taxon>
        <taxon>Pseudomonadati</taxon>
        <taxon>Pseudomonadota</taxon>
        <taxon>Gammaproteobacteria</taxon>
        <taxon>Moraxellales</taxon>
        <taxon>Moraxellaceae</taxon>
        <taxon>Fluviicoccus</taxon>
    </lineage>
</organism>
<name>A0A4Q7ZB84_9GAMM</name>
<gene>
    <name evidence="1" type="ORF">EV700_0376</name>
</gene>